<dbReference type="KEGG" id="moz:MoryE10_06980"/>
<keyword evidence="5" id="KW-1185">Reference proteome</keyword>
<evidence type="ECO:0000256" key="1">
    <source>
        <dbReference type="ARBA" id="ARBA00004886"/>
    </source>
</evidence>
<dbReference type="AlphaFoldDB" id="A0A8D4VP40"/>
<evidence type="ECO:0000256" key="2">
    <source>
        <dbReference type="ARBA" id="ARBA00011741"/>
    </source>
</evidence>
<dbReference type="InterPro" id="IPR008792">
    <property type="entry name" value="PQQD"/>
</dbReference>
<dbReference type="NCBIfam" id="NF002535">
    <property type="entry name" value="PRK02079.1"/>
    <property type="match status" value="1"/>
</dbReference>
<dbReference type="Proteomes" id="UP000824988">
    <property type="component" value="Chromosome"/>
</dbReference>
<keyword evidence="3" id="KW-0884">PQQ biosynthesis</keyword>
<evidence type="ECO:0000313" key="5">
    <source>
        <dbReference type="Proteomes" id="UP000824988"/>
    </source>
</evidence>
<reference evidence="4" key="1">
    <citation type="submission" date="2019-06" db="EMBL/GenBank/DDBJ databases">
        <title>Complete genome sequence of Methylogaea oryzae strain JCM16910.</title>
        <authorList>
            <person name="Asakawa S."/>
        </authorList>
    </citation>
    <scope>NUCLEOTIDE SEQUENCE</scope>
    <source>
        <strain evidence="4">E10</strain>
    </source>
</reference>
<gene>
    <name evidence="4" type="primary">pqqD</name>
    <name evidence="4" type="ORF">MoryE10_06980</name>
</gene>
<dbReference type="Pfam" id="PF05402">
    <property type="entry name" value="PqqD"/>
    <property type="match status" value="1"/>
</dbReference>
<dbReference type="RefSeq" id="WP_054773617.1">
    <property type="nucleotide sequence ID" value="NZ_AP019782.1"/>
</dbReference>
<sequence>MNDNTLRADAALRFSPLHRLQWEEAQQKYVILYPEGMVELNPSAAEILKLCDGRNLDDLVATLEAQFDTTGLKGDVSEFLEVALANGWIQQNHD</sequence>
<protein>
    <submittedName>
        <fullName evidence="4">Coenzyme PQQ synthesis protein D</fullName>
    </submittedName>
</protein>
<dbReference type="EMBL" id="AP019782">
    <property type="protein sequence ID" value="BBL70092.1"/>
    <property type="molecule type" value="Genomic_DNA"/>
</dbReference>
<dbReference type="InterPro" id="IPR022479">
    <property type="entry name" value="PqqD_bac"/>
</dbReference>
<organism evidence="4 5">
    <name type="scientific">Methylogaea oryzae</name>
    <dbReference type="NCBI Taxonomy" id="1295382"/>
    <lineage>
        <taxon>Bacteria</taxon>
        <taxon>Pseudomonadati</taxon>
        <taxon>Pseudomonadota</taxon>
        <taxon>Gammaproteobacteria</taxon>
        <taxon>Methylococcales</taxon>
        <taxon>Methylococcaceae</taxon>
        <taxon>Methylogaea</taxon>
    </lineage>
</organism>
<accession>A0A8D4VP40</accession>
<evidence type="ECO:0000256" key="3">
    <source>
        <dbReference type="ARBA" id="ARBA00022905"/>
    </source>
</evidence>
<proteinExistence type="predicted"/>
<comment type="subunit">
    <text evidence="2">Monomer. Interacts with PqqE.</text>
</comment>
<evidence type="ECO:0000313" key="4">
    <source>
        <dbReference type="EMBL" id="BBL70092.1"/>
    </source>
</evidence>
<dbReference type="UniPathway" id="UPA00539"/>
<dbReference type="GO" id="GO:0048038">
    <property type="term" value="F:quinone binding"/>
    <property type="evidence" value="ECO:0007669"/>
    <property type="project" value="InterPro"/>
</dbReference>
<name>A0A8D4VP40_9GAMM</name>
<dbReference type="GO" id="GO:0018189">
    <property type="term" value="P:pyrroloquinoline quinone biosynthetic process"/>
    <property type="evidence" value="ECO:0007669"/>
    <property type="project" value="UniProtKB-UniPathway"/>
</dbReference>
<comment type="pathway">
    <text evidence="1">Cofactor biosynthesis; pyrroloquinoline quinone biosynthesis.</text>
</comment>
<dbReference type="NCBIfam" id="TIGR03859">
    <property type="entry name" value="PQQ_PqqD"/>
    <property type="match status" value="1"/>
</dbReference>
<dbReference type="Gene3D" id="1.10.10.1150">
    <property type="entry name" value="Coenzyme PQQ synthesis protein D (PqqD)"/>
    <property type="match status" value="1"/>
</dbReference>
<dbReference type="InterPro" id="IPR041881">
    <property type="entry name" value="PqqD_sf"/>
</dbReference>